<dbReference type="InterPro" id="IPR025857">
    <property type="entry name" value="MacB_PCD"/>
</dbReference>
<dbReference type="EMBL" id="JAPAAF010000044">
    <property type="protein sequence ID" value="MCW0484625.1"/>
    <property type="molecule type" value="Genomic_DNA"/>
</dbReference>
<reference evidence="10" key="1">
    <citation type="submission" date="2022-10" db="EMBL/GenBank/DDBJ databases">
        <title>Gaoshiqiia sediminis gen. nov., sp. nov., isolated from coastal sediment.</title>
        <authorList>
            <person name="Yu W.X."/>
            <person name="Mu D.S."/>
            <person name="Du J.Z."/>
            <person name="Liang Y.Q."/>
        </authorList>
    </citation>
    <scope>NUCLEOTIDE SEQUENCE</scope>
    <source>
        <strain evidence="10">A06</strain>
    </source>
</reference>
<evidence type="ECO:0000256" key="3">
    <source>
        <dbReference type="ARBA" id="ARBA00022692"/>
    </source>
</evidence>
<protein>
    <submittedName>
        <fullName evidence="10">ABC transporter permease</fullName>
    </submittedName>
</protein>
<evidence type="ECO:0000313" key="10">
    <source>
        <dbReference type="EMBL" id="MCW0484625.1"/>
    </source>
</evidence>
<keyword evidence="3 7" id="KW-0812">Transmembrane</keyword>
<feature type="transmembrane region" description="Helical" evidence="7">
    <location>
        <begin position="376"/>
        <end position="399"/>
    </location>
</feature>
<keyword evidence="4 7" id="KW-1133">Transmembrane helix</keyword>
<evidence type="ECO:0000256" key="7">
    <source>
        <dbReference type="SAM" id="Phobius"/>
    </source>
</evidence>
<keyword evidence="11" id="KW-1185">Reference proteome</keyword>
<comment type="subcellular location">
    <subcellularLocation>
        <location evidence="1">Cell membrane</location>
        <topology evidence="1">Multi-pass membrane protein</topology>
    </subcellularLocation>
</comment>
<dbReference type="Proteomes" id="UP001163821">
    <property type="component" value="Unassembled WGS sequence"/>
</dbReference>
<evidence type="ECO:0000256" key="6">
    <source>
        <dbReference type="ARBA" id="ARBA00038076"/>
    </source>
</evidence>
<gene>
    <name evidence="10" type="ORF">N2K84_17965</name>
</gene>
<feature type="domain" description="MacB-like periplasmic core" evidence="9">
    <location>
        <begin position="26"/>
        <end position="250"/>
    </location>
</feature>
<dbReference type="Pfam" id="PF12704">
    <property type="entry name" value="MacB_PCD"/>
    <property type="match status" value="1"/>
</dbReference>
<dbReference type="PANTHER" id="PTHR30572">
    <property type="entry name" value="MEMBRANE COMPONENT OF TRANSPORTER-RELATED"/>
    <property type="match status" value="1"/>
</dbReference>
<dbReference type="GO" id="GO:0022857">
    <property type="term" value="F:transmembrane transporter activity"/>
    <property type="evidence" value="ECO:0007669"/>
    <property type="project" value="TreeGrafter"/>
</dbReference>
<comment type="caution">
    <text evidence="10">The sequence shown here is derived from an EMBL/GenBank/DDBJ whole genome shotgun (WGS) entry which is preliminary data.</text>
</comment>
<evidence type="ECO:0000259" key="9">
    <source>
        <dbReference type="Pfam" id="PF12704"/>
    </source>
</evidence>
<evidence type="ECO:0000256" key="1">
    <source>
        <dbReference type="ARBA" id="ARBA00004651"/>
    </source>
</evidence>
<evidence type="ECO:0000256" key="4">
    <source>
        <dbReference type="ARBA" id="ARBA00022989"/>
    </source>
</evidence>
<evidence type="ECO:0000256" key="2">
    <source>
        <dbReference type="ARBA" id="ARBA00022475"/>
    </source>
</evidence>
<sequence>MMRYSALFFENLRIAMRSVKTNLLRTILTVLIIAVGITALVGILTAIDSIKSSITKEFTFMGANTFTITSRGMRVEMGNSRYRTKNYSYINYYQARDFKGRFDFPAVVSISVNATGTATVMYGSKKSNPNVPVTGVDENYLTTAGFEIQDGRNFTADEIHSGQPVALIGDGLVRRLFGAGESSLQKEIHIGSGRYRIVGTLKSRGGGFGSGGDELCLLPYSNVRTYFSRPQMNFNLQVKVDNPLLMEAALGESEGLFRIVRGLNPTDETDFNIEKSDNLVNMLLDNIKNITLVATIIGMITLFGAAVGLMNIMLVSVTERTQEIGIRKAIGANANRIRQQFLIEAVVIGQLGGLLGIVLGILMGNVVSMIIGGTFIIPWFWIFVGVLLCFGVGIASGYYPAQKAARFDPIESLRYE</sequence>
<dbReference type="Pfam" id="PF02687">
    <property type="entry name" value="FtsX"/>
    <property type="match status" value="1"/>
</dbReference>
<dbReference type="AlphaFoldDB" id="A0AA42CB81"/>
<dbReference type="GO" id="GO:0005886">
    <property type="term" value="C:plasma membrane"/>
    <property type="evidence" value="ECO:0007669"/>
    <property type="project" value="UniProtKB-SubCell"/>
</dbReference>
<dbReference type="InterPro" id="IPR050250">
    <property type="entry name" value="Macrolide_Exporter_MacB"/>
</dbReference>
<feature type="transmembrane region" description="Helical" evidence="7">
    <location>
        <begin position="23"/>
        <end position="47"/>
    </location>
</feature>
<dbReference type="InterPro" id="IPR003838">
    <property type="entry name" value="ABC3_permease_C"/>
</dbReference>
<feature type="domain" description="ABC3 transporter permease C-terminal" evidence="8">
    <location>
        <begin position="296"/>
        <end position="409"/>
    </location>
</feature>
<name>A0AA42CB81_9BACT</name>
<organism evidence="10 11">
    <name type="scientific">Gaoshiqia sediminis</name>
    <dbReference type="NCBI Taxonomy" id="2986998"/>
    <lineage>
        <taxon>Bacteria</taxon>
        <taxon>Pseudomonadati</taxon>
        <taxon>Bacteroidota</taxon>
        <taxon>Bacteroidia</taxon>
        <taxon>Marinilabiliales</taxon>
        <taxon>Prolixibacteraceae</taxon>
        <taxon>Gaoshiqia</taxon>
    </lineage>
</organism>
<evidence type="ECO:0000256" key="5">
    <source>
        <dbReference type="ARBA" id="ARBA00023136"/>
    </source>
</evidence>
<dbReference type="PANTHER" id="PTHR30572:SF4">
    <property type="entry name" value="ABC TRANSPORTER PERMEASE YTRF"/>
    <property type="match status" value="1"/>
</dbReference>
<evidence type="ECO:0000313" key="11">
    <source>
        <dbReference type="Proteomes" id="UP001163821"/>
    </source>
</evidence>
<dbReference type="RefSeq" id="WP_282593217.1">
    <property type="nucleotide sequence ID" value="NZ_JAPAAF010000044.1"/>
</dbReference>
<keyword evidence="2" id="KW-1003">Cell membrane</keyword>
<accession>A0AA42CB81</accession>
<feature type="transmembrane region" description="Helical" evidence="7">
    <location>
        <begin position="341"/>
        <end position="364"/>
    </location>
</feature>
<proteinExistence type="inferred from homology"/>
<evidence type="ECO:0000259" key="8">
    <source>
        <dbReference type="Pfam" id="PF02687"/>
    </source>
</evidence>
<comment type="similarity">
    <text evidence="6">Belongs to the ABC-4 integral membrane protein family.</text>
</comment>
<keyword evidence="5 7" id="KW-0472">Membrane</keyword>
<feature type="transmembrane region" description="Helical" evidence="7">
    <location>
        <begin position="292"/>
        <end position="317"/>
    </location>
</feature>